<accession>A0ABU3GMH2</accession>
<feature type="region of interest" description="Disordered" evidence="1">
    <location>
        <begin position="37"/>
        <end position="87"/>
    </location>
</feature>
<protein>
    <recommendedName>
        <fullName evidence="4">LysM domain-containing protein</fullName>
    </recommendedName>
</protein>
<name>A0ABU3GMH2_9MICO</name>
<evidence type="ECO:0000313" key="2">
    <source>
        <dbReference type="EMBL" id="MDT3330749.1"/>
    </source>
</evidence>
<gene>
    <name evidence="2" type="ORF">Q9S78_08690</name>
</gene>
<reference evidence="2 3" key="1">
    <citation type="submission" date="2023-08" db="EMBL/GenBank/DDBJ databases">
        <title>Microbacterium aquilitoris sp. nov. and Microbacterium gwkjibeachense sp. nov., isolated from beach.</title>
        <authorList>
            <person name="Lee S.D."/>
            <person name="Yang H."/>
            <person name="Kim I."/>
        </authorList>
    </citation>
    <scope>NUCLEOTIDE SEQUENCE [LARGE SCALE GENOMIC DNA]</scope>
    <source>
        <strain evidence="2 3">KSW-18</strain>
    </source>
</reference>
<evidence type="ECO:0000313" key="3">
    <source>
        <dbReference type="Proteomes" id="UP001262835"/>
    </source>
</evidence>
<comment type="caution">
    <text evidence="2">The sequence shown here is derived from an EMBL/GenBank/DDBJ whole genome shotgun (WGS) entry which is preliminary data.</text>
</comment>
<dbReference type="RefSeq" id="WP_311870004.1">
    <property type="nucleotide sequence ID" value="NZ_JAUZVT010000002.1"/>
</dbReference>
<evidence type="ECO:0008006" key="4">
    <source>
        <dbReference type="Google" id="ProtNLM"/>
    </source>
</evidence>
<dbReference type="EMBL" id="JAUZVT010000002">
    <property type="protein sequence ID" value="MDT3330749.1"/>
    <property type="molecule type" value="Genomic_DNA"/>
</dbReference>
<evidence type="ECO:0000256" key="1">
    <source>
        <dbReference type="SAM" id="MobiDB-lite"/>
    </source>
</evidence>
<dbReference type="Proteomes" id="UP001262835">
    <property type="component" value="Unassembled WGS sequence"/>
</dbReference>
<sequence>MSAFPPPSGRRPASARSTTALLPALLGAASLAGCTVNIAEPSPPPPAPTVETAPVEETDPAPAPARLPEACASSPARADLGSRDGANGEVYEEDANGLATVYAVAYNDTFQDIAGRFCLDKDELRLTYNHGDELIADEYIALQPESRADARRASGYNFPACPVSTNDNPLVASISWWADDESDKTYQANVQGTPRDTGAARGATGEVRTDSAGDLIDYTVASNDTWRGIRDRFCFDYYFMWSLTGTDEPSVLHPGDVIPLKPQFLERPVD</sequence>
<proteinExistence type="predicted"/>
<keyword evidence="3" id="KW-1185">Reference proteome</keyword>
<organism evidence="2 3">
    <name type="scientific">Microbacterium aquilitoris</name>
    <dbReference type="NCBI Taxonomy" id="3067307"/>
    <lineage>
        <taxon>Bacteria</taxon>
        <taxon>Bacillati</taxon>
        <taxon>Actinomycetota</taxon>
        <taxon>Actinomycetes</taxon>
        <taxon>Micrococcales</taxon>
        <taxon>Microbacteriaceae</taxon>
        <taxon>Microbacterium</taxon>
    </lineage>
</organism>